<feature type="region of interest" description="Disordered" evidence="1">
    <location>
        <begin position="17"/>
        <end position="87"/>
    </location>
</feature>
<dbReference type="OrthoDB" id="416496at2759"/>
<dbReference type="InterPro" id="IPR029063">
    <property type="entry name" value="SAM-dependent_MTases_sf"/>
</dbReference>
<organism evidence="3 4">
    <name type="scientific">Stachybotrys elegans</name>
    <dbReference type="NCBI Taxonomy" id="80388"/>
    <lineage>
        <taxon>Eukaryota</taxon>
        <taxon>Fungi</taxon>
        <taxon>Dikarya</taxon>
        <taxon>Ascomycota</taxon>
        <taxon>Pezizomycotina</taxon>
        <taxon>Sordariomycetes</taxon>
        <taxon>Hypocreomycetidae</taxon>
        <taxon>Hypocreales</taxon>
        <taxon>Stachybotryaceae</taxon>
        <taxon>Stachybotrys</taxon>
    </lineage>
</organism>
<feature type="transmembrane region" description="Helical" evidence="2">
    <location>
        <begin position="96"/>
        <end position="115"/>
    </location>
</feature>
<keyword evidence="2" id="KW-0472">Membrane</keyword>
<dbReference type="Proteomes" id="UP000813444">
    <property type="component" value="Unassembled WGS sequence"/>
</dbReference>
<name>A0A8K0SQ33_9HYPO</name>
<dbReference type="EMBL" id="JAGPNK010000006">
    <property type="protein sequence ID" value="KAH7319735.1"/>
    <property type="molecule type" value="Genomic_DNA"/>
</dbReference>
<evidence type="ECO:0000313" key="3">
    <source>
        <dbReference type="EMBL" id="KAH7319735.1"/>
    </source>
</evidence>
<reference evidence="3" key="1">
    <citation type="journal article" date="2021" name="Nat. Commun.">
        <title>Genetic determinants of endophytism in the Arabidopsis root mycobiome.</title>
        <authorList>
            <person name="Mesny F."/>
            <person name="Miyauchi S."/>
            <person name="Thiergart T."/>
            <person name="Pickel B."/>
            <person name="Atanasova L."/>
            <person name="Karlsson M."/>
            <person name="Huettel B."/>
            <person name="Barry K.W."/>
            <person name="Haridas S."/>
            <person name="Chen C."/>
            <person name="Bauer D."/>
            <person name="Andreopoulos W."/>
            <person name="Pangilinan J."/>
            <person name="LaButti K."/>
            <person name="Riley R."/>
            <person name="Lipzen A."/>
            <person name="Clum A."/>
            <person name="Drula E."/>
            <person name="Henrissat B."/>
            <person name="Kohler A."/>
            <person name="Grigoriev I.V."/>
            <person name="Martin F.M."/>
            <person name="Hacquard S."/>
        </authorList>
    </citation>
    <scope>NUCLEOTIDE SEQUENCE</scope>
    <source>
        <strain evidence="3">MPI-CAGE-CH-0235</strain>
    </source>
</reference>
<dbReference type="Gene3D" id="3.40.50.150">
    <property type="entry name" value="Vaccinia Virus protein VP39"/>
    <property type="match status" value="1"/>
</dbReference>
<proteinExistence type="predicted"/>
<keyword evidence="3" id="KW-0830">Ubiquinone</keyword>
<keyword evidence="4" id="KW-1185">Reference proteome</keyword>
<feature type="compositionally biased region" description="Pro residues" evidence="1">
    <location>
        <begin position="68"/>
        <end position="85"/>
    </location>
</feature>
<accession>A0A8K0SQ33</accession>
<keyword evidence="2" id="KW-0812">Transmembrane</keyword>
<gene>
    <name evidence="3" type="ORF">B0I35DRAFT_353022</name>
</gene>
<feature type="region of interest" description="Disordered" evidence="1">
    <location>
        <begin position="285"/>
        <end position="306"/>
    </location>
</feature>
<dbReference type="PANTHER" id="PTHR42912:SF83">
    <property type="entry name" value="METHYLTRANSFERASE TYPE 11 DOMAIN-CONTAINING PROTEIN"/>
    <property type="match status" value="1"/>
</dbReference>
<protein>
    <submittedName>
        <fullName evidence="3">Ubiquinone/menaquinone biosynthesis-related protein</fullName>
    </submittedName>
</protein>
<feature type="compositionally biased region" description="Low complexity" evidence="1">
    <location>
        <begin position="285"/>
        <end position="302"/>
    </location>
</feature>
<dbReference type="InterPro" id="IPR050508">
    <property type="entry name" value="Methyltransf_Superfamily"/>
</dbReference>
<comment type="caution">
    <text evidence="3">The sequence shown here is derived from an EMBL/GenBank/DDBJ whole genome shotgun (WGS) entry which is preliminary data.</text>
</comment>
<sequence length="423" mass="45484">MTRPSCGFARAVARLPRRCITTSSSHHAASRIKPPSTKPPSRVSNQYKPYDTSSKLDKPPSSHAHALPSPPPKPTNRPRPPPPNEPDTILSIWQRAWIPLTGAAVVSVLLGFYVAGTITASLKDNGGPCRGTCEHATPTGRPPALTGDNAEQFDKELGWQEWGTGIIGQRKRIAKLARGHVLELAIGTGRNLEYYDWDTLETDGQKRAAAGRKGAEVPGIESFTGLDISVDMLDVARKKLVKTVPPMAGSAPIVKASTMADNSGGQLSYLQGKLRLINSDAHHALPTPSTAAPTATGSGPSSQHTPAAAKYDTVIQTFGLCSVSDPVAVLSNLASVVKPGSGRIILLEHGKGWFGLVNGLLDRNAWKHFEKFGCWWNRDIPALVEEAVEKTPGLEIVRIERPTLIQMGTLVWVELKLKDNANV</sequence>
<dbReference type="SUPFAM" id="SSF53335">
    <property type="entry name" value="S-adenosyl-L-methionine-dependent methyltransferases"/>
    <property type="match status" value="1"/>
</dbReference>
<dbReference type="GO" id="GO:0008168">
    <property type="term" value="F:methyltransferase activity"/>
    <property type="evidence" value="ECO:0007669"/>
    <property type="project" value="TreeGrafter"/>
</dbReference>
<evidence type="ECO:0000313" key="4">
    <source>
        <dbReference type="Proteomes" id="UP000813444"/>
    </source>
</evidence>
<evidence type="ECO:0000256" key="2">
    <source>
        <dbReference type="SAM" id="Phobius"/>
    </source>
</evidence>
<dbReference type="AlphaFoldDB" id="A0A8K0SQ33"/>
<keyword evidence="2" id="KW-1133">Transmembrane helix</keyword>
<evidence type="ECO:0000256" key="1">
    <source>
        <dbReference type="SAM" id="MobiDB-lite"/>
    </source>
</evidence>
<feature type="compositionally biased region" description="Polar residues" evidence="1">
    <location>
        <begin position="42"/>
        <end position="53"/>
    </location>
</feature>
<dbReference type="PANTHER" id="PTHR42912">
    <property type="entry name" value="METHYLTRANSFERASE"/>
    <property type="match status" value="1"/>
</dbReference>